<dbReference type="KEGG" id="mmc:Mmcs_3524"/>
<reference evidence="3" key="1">
    <citation type="submission" date="2006-06" db="EMBL/GenBank/DDBJ databases">
        <title>Complete sequence of chromosome of Mycobacterium sp. MCS.</title>
        <authorList>
            <consortium name="US DOE Joint Genome Institute"/>
            <person name="Copeland A."/>
            <person name="Lucas S."/>
            <person name="Lapidus A."/>
            <person name="Barry K."/>
            <person name="Detter J.C."/>
            <person name="Glavina del Rio T."/>
            <person name="Hammon N."/>
            <person name="Israni S."/>
            <person name="Dalin E."/>
            <person name="Tice H."/>
            <person name="Pitluck S."/>
            <person name="Martinez M."/>
            <person name="Schmutz J."/>
            <person name="Larimer F."/>
            <person name="Land M."/>
            <person name="Hauser L."/>
            <person name="Kyrpides N."/>
            <person name="Kim E."/>
            <person name="Miller C.D."/>
            <person name="Hughes J.E."/>
            <person name="Anderson A.J."/>
            <person name="Sims R.C."/>
            <person name="Richardson P."/>
        </authorList>
    </citation>
    <scope>NUCLEOTIDE SEQUENCE [LARGE SCALE GENOMIC DNA]</scope>
    <source>
        <strain evidence="3">MCS</strain>
    </source>
</reference>
<proteinExistence type="inferred from homology"/>
<dbReference type="Gene3D" id="3.30.530.20">
    <property type="match status" value="1"/>
</dbReference>
<dbReference type="CDD" id="cd08891">
    <property type="entry name" value="SRPBCC_CalC"/>
    <property type="match status" value="1"/>
</dbReference>
<dbReference type="InterPro" id="IPR023393">
    <property type="entry name" value="START-like_dom_sf"/>
</dbReference>
<dbReference type="Pfam" id="PF08327">
    <property type="entry name" value="AHSA1"/>
    <property type="match status" value="1"/>
</dbReference>
<dbReference type="AlphaFoldDB" id="A0A5Q5BMT7"/>
<dbReference type="InterPro" id="IPR013538">
    <property type="entry name" value="ASHA1/2-like_C"/>
</dbReference>
<protein>
    <recommendedName>
        <fullName evidence="2">Activator of Hsp90 ATPase homologue 1/2-like C-terminal domain-containing protein</fullName>
    </recommendedName>
</protein>
<evidence type="ECO:0000259" key="2">
    <source>
        <dbReference type="Pfam" id="PF08327"/>
    </source>
</evidence>
<feature type="domain" description="Activator of Hsp90 ATPase homologue 1/2-like C-terminal" evidence="2">
    <location>
        <begin position="16"/>
        <end position="150"/>
    </location>
</feature>
<evidence type="ECO:0000256" key="1">
    <source>
        <dbReference type="ARBA" id="ARBA00006817"/>
    </source>
</evidence>
<sequence>MTEAQSTTVRHEVTVDAPLERAFRVFTERFGDFKPREHNLLRVPIAATVFEPHVGGHIYDRGVDGSECRWARIVAYEPPHRVVFTWDIGPTWHVESDLERTSEVEVRFVGETAERTRVVLEHRHLDRHGDGWESVATGVDGDAGWPLYLTRYRGLLT</sequence>
<dbReference type="EMBL" id="CP000384">
    <property type="protein sequence ID" value="ABG09631.1"/>
    <property type="molecule type" value="Genomic_DNA"/>
</dbReference>
<name>A0A5Q5BMT7_MYCSS</name>
<evidence type="ECO:0000313" key="3">
    <source>
        <dbReference type="EMBL" id="ABG09631.1"/>
    </source>
</evidence>
<accession>A0A5Q5BMT7</accession>
<comment type="similarity">
    <text evidence="1">Belongs to the AHA1 family.</text>
</comment>
<gene>
    <name evidence="3" type="ordered locus">Mmcs_3524</name>
</gene>
<dbReference type="SUPFAM" id="SSF55961">
    <property type="entry name" value="Bet v1-like"/>
    <property type="match status" value="1"/>
</dbReference>
<organism evidence="3">
    <name type="scientific">Mycobacterium sp. (strain MCS)</name>
    <dbReference type="NCBI Taxonomy" id="164756"/>
    <lineage>
        <taxon>Bacteria</taxon>
        <taxon>Bacillati</taxon>
        <taxon>Actinomycetota</taxon>
        <taxon>Actinomycetes</taxon>
        <taxon>Mycobacteriales</taxon>
        <taxon>Mycobacteriaceae</taxon>
        <taxon>Mycobacterium</taxon>
    </lineage>
</organism>